<dbReference type="InterPro" id="IPR004507">
    <property type="entry name" value="UbiX-like"/>
</dbReference>
<dbReference type="GO" id="GO:0016831">
    <property type="term" value="F:carboxy-lyase activity"/>
    <property type="evidence" value="ECO:0007669"/>
    <property type="project" value="TreeGrafter"/>
</dbReference>
<evidence type="ECO:0000256" key="3">
    <source>
        <dbReference type="SAM" id="MobiDB-lite"/>
    </source>
</evidence>
<keyword evidence="2" id="KW-0539">Nucleus</keyword>
<evidence type="ECO:0000313" key="6">
    <source>
        <dbReference type="Proteomes" id="UP000275078"/>
    </source>
</evidence>
<dbReference type="Pfam" id="PF04082">
    <property type="entry name" value="Fungal_trans"/>
    <property type="match status" value="1"/>
</dbReference>
<dbReference type="PANTHER" id="PTHR43374:SF1">
    <property type="entry name" value="FLAVIN PRENYLTRANSFERASE PAD1, MITOCHONDRIAL"/>
    <property type="match status" value="1"/>
</dbReference>
<dbReference type="PANTHER" id="PTHR43374">
    <property type="entry name" value="FLAVIN PRENYLTRANSFERASE"/>
    <property type="match status" value="1"/>
</dbReference>
<evidence type="ECO:0000256" key="1">
    <source>
        <dbReference type="ARBA" id="ARBA00022723"/>
    </source>
</evidence>
<name>A0A3N4I3G6_ASCIM</name>
<feature type="region of interest" description="Disordered" evidence="3">
    <location>
        <begin position="113"/>
        <end position="173"/>
    </location>
</feature>
<dbReference type="InterPro" id="IPR036864">
    <property type="entry name" value="Zn2-C6_fun-type_DNA-bd_sf"/>
</dbReference>
<sequence>MEPSAETLSQITSYLSTKRKPRDLKACYPCRQRKVKCSITSESSDSPCEGCVKRGHPEICMMLGPSKRGRTETPELRAITPMMQLDALLGKVTALECTISSLRNDLTKLRAETRIPQPTIPKSREQSYLSSPISPPDPTPVRHCSRLDSPSTTSAAFPLQTSPPLRSQAPSGIHAPDSLTGSTVYLGPTSAPAIFTDASTLSKNILQVFGLHNSQLTYPFANLWGPPRTSPASGDVELEDAAQVAKTLPNSSEILRFWKCYREDAWPFYPAIPDIDSFEAELCDFIQDRDDGRTDPTCGRGAGWLGLLFAVLASGIQFFTTPMEERELSSRVYVCCSFQLLRHSNFFIHPTTTQIQTLLLIGNCIRNDTNPGSAWILLGITIRLAQSIGLHRATEGEEAKLWWAIVWQDTLLSFSYDRPSGATGGDLVILGTDGGVRSFSESIYELCCIIRDLTNARSTTGSIDAMSMETILGYKSQLETLLYSASSPLRTRQARLEALGLRIHIGYVISQLCHYTLRRPPPTISNSERTLLEEQVVQRPADVVRAFLDMMRLAPAVCRSWAFMHNALSCALLLRIFVGEGKFSPERKEVAGVLERLVACLSEAEGGRGYAVALQALREKPVVDPSRIETRKDLPELDRSETDCAGQQPGMLGSSAGSGYATPVETMGGDGAGQAYMREDFMDALEPDRILESIIWGGRRGDDFGAYGI</sequence>
<proteinExistence type="predicted"/>
<dbReference type="Gene3D" id="4.10.240.10">
    <property type="entry name" value="Zn(2)-C6 fungal-type DNA-binding domain"/>
    <property type="match status" value="1"/>
</dbReference>
<accession>A0A3N4I3G6</accession>
<dbReference type="CDD" id="cd12148">
    <property type="entry name" value="fungal_TF_MHR"/>
    <property type="match status" value="1"/>
</dbReference>
<dbReference type="SMART" id="SM00066">
    <property type="entry name" value="GAL4"/>
    <property type="match status" value="1"/>
</dbReference>
<dbReference type="PROSITE" id="PS50048">
    <property type="entry name" value="ZN2_CY6_FUNGAL_2"/>
    <property type="match status" value="1"/>
</dbReference>
<dbReference type="EMBL" id="ML119687">
    <property type="protein sequence ID" value="RPA80539.1"/>
    <property type="molecule type" value="Genomic_DNA"/>
</dbReference>
<dbReference type="Proteomes" id="UP000275078">
    <property type="component" value="Unassembled WGS sequence"/>
</dbReference>
<feature type="region of interest" description="Disordered" evidence="3">
    <location>
        <begin position="637"/>
        <end position="659"/>
    </location>
</feature>
<feature type="compositionally biased region" description="Polar residues" evidence="3">
    <location>
        <begin position="148"/>
        <end position="170"/>
    </location>
</feature>
<gene>
    <name evidence="5" type="ORF">BJ508DRAFT_239883</name>
</gene>
<dbReference type="InterPro" id="IPR001138">
    <property type="entry name" value="Zn2Cys6_DnaBD"/>
</dbReference>
<dbReference type="GO" id="GO:0003677">
    <property type="term" value="F:DNA binding"/>
    <property type="evidence" value="ECO:0007669"/>
    <property type="project" value="InterPro"/>
</dbReference>
<evidence type="ECO:0000313" key="5">
    <source>
        <dbReference type="EMBL" id="RPA80539.1"/>
    </source>
</evidence>
<dbReference type="CDD" id="cd00067">
    <property type="entry name" value="GAL4"/>
    <property type="match status" value="1"/>
</dbReference>
<dbReference type="SUPFAM" id="SSF57701">
    <property type="entry name" value="Zn2/Cys6 DNA-binding domain"/>
    <property type="match status" value="1"/>
</dbReference>
<dbReference type="STRING" id="1160509.A0A3N4I3G6"/>
<dbReference type="Pfam" id="PF00172">
    <property type="entry name" value="Zn_clus"/>
    <property type="match status" value="1"/>
</dbReference>
<dbReference type="GO" id="GO:0006351">
    <property type="term" value="P:DNA-templated transcription"/>
    <property type="evidence" value="ECO:0007669"/>
    <property type="project" value="InterPro"/>
</dbReference>
<dbReference type="OrthoDB" id="1747771at2759"/>
<dbReference type="InterPro" id="IPR007219">
    <property type="entry name" value="XnlR_reg_dom"/>
</dbReference>
<dbReference type="GO" id="GO:0008270">
    <property type="term" value="F:zinc ion binding"/>
    <property type="evidence" value="ECO:0007669"/>
    <property type="project" value="InterPro"/>
</dbReference>
<dbReference type="GO" id="GO:0000981">
    <property type="term" value="F:DNA-binding transcription factor activity, RNA polymerase II-specific"/>
    <property type="evidence" value="ECO:0007669"/>
    <property type="project" value="InterPro"/>
</dbReference>
<evidence type="ECO:0000259" key="4">
    <source>
        <dbReference type="PROSITE" id="PS50048"/>
    </source>
</evidence>
<feature type="domain" description="Zn(2)-C6 fungal-type" evidence="4">
    <location>
        <begin position="26"/>
        <end position="62"/>
    </location>
</feature>
<dbReference type="SMART" id="SM00906">
    <property type="entry name" value="Fungal_trans"/>
    <property type="match status" value="1"/>
</dbReference>
<dbReference type="AlphaFoldDB" id="A0A3N4I3G6"/>
<evidence type="ECO:0000256" key="2">
    <source>
        <dbReference type="ARBA" id="ARBA00023242"/>
    </source>
</evidence>
<keyword evidence="6" id="KW-1185">Reference proteome</keyword>
<dbReference type="PROSITE" id="PS00463">
    <property type="entry name" value="ZN2_CY6_FUNGAL_1"/>
    <property type="match status" value="1"/>
</dbReference>
<reference evidence="5 6" key="1">
    <citation type="journal article" date="2018" name="Nat. Ecol. Evol.">
        <title>Pezizomycetes genomes reveal the molecular basis of ectomycorrhizal truffle lifestyle.</title>
        <authorList>
            <person name="Murat C."/>
            <person name="Payen T."/>
            <person name="Noel B."/>
            <person name="Kuo A."/>
            <person name="Morin E."/>
            <person name="Chen J."/>
            <person name="Kohler A."/>
            <person name="Krizsan K."/>
            <person name="Balestrini R."/>
            <person name="Da Silva C."/>
            <person name="Montanini B."/>
            <person name="Hainaut M."/>
            <person name="Levati E."/>
            <person name="Barry K.W."/>
            <person name="Belfiori B."/>
            <person name="Cichocki N."/>
            <person name="Clum A."/>
            <person name="Dockter R.B."/>
            <person name="Fauchery L."/>
            <person name="Guy J."/>
            <person name="Iotti M."/>
            <person name="Le Tacon F."/>
            <person name="Lindquist E.A."/>
            <person name="Lipzen A."/>
            <person name="Malagnac F."/>
            <person name="Mello A."/>
            <person name="Molinier V."/>
            <person name="Miyauchi S."/>
            <person name="Poulain J."/>
            <person name="Riccioni C."/>
            <person name="Rubini A."/>
            <person name="Sitrit Y."/>
            <person name="Splivallo R."/>
            <person name="Traeger S."/>
            <person name="Wang M."/>
            <person name="Zifcakova L."/>
            <person name="Wipf D."/>
            <person name="Zambonelli A."/>
            <person name="Paolocci F."/>
            <person name="Nowrousian M."/>
            <person name="Ottonello S."/>
            <person name="Baldrian P."/>
            <person name="Spatafora J.W."/>
            <person name="Henrissat B."/>
            <person name="Nagy L.G."/>
            <person name="Aury J.M."/>
            <person name="Wincker P."/>
            <person name="Grigoriev I.V."/>
            <person name="Bonfante P."/>
            <person name="Martin F.M."/>
        </authorList>
    </citation>
    <scope>NUCLEOTIDE SEQUENCE [LARGE SCALE GENOMIC DNA]</scope>
    <source>
        <strain evidence="5 6">RN42</strain>
    </source>
</reference>
<keyword evidence="1" id="KW-0479">Metal-binding</keyword>
<protein>
    <recommendedName>
        <fullName evidence="4">Zn(2)-C6 fungal-type domain-containing protein</fullName>
    </recommendedName>
</protein>
<organism evidence="5 6">
    <name type="scientific">Ascobolus immersus RN42</name>
    <dbReference type="NCBI Taxonomy" id="1160509"/>
    <lineage>
        <taxon>Eukaryota</taxon>
        <taxon>Fungi</taxon>
        <taxon>Dikarya</taxon>
        <taxon>Ascomycota</taxon>
        <taxon>Pezizomycotina</taxon>
        <taxon>Pezizomycetes</taxon>
        <taxon>Pezizales</taxon>
        <taxon>Ascobolaceae</taxon>
        <taxon>Ascobolus</taxon>
    </lineage>
</organism>